<dbReference type="SUPFAM" id="SSF143548">
    <property type="entry name" value="Serine metabolism enzymes domain"/>
    <property type="match status" value="1"/>
</dbReference>
<keyword evidence="5" id="KW-0408">Iron</keyword>
<dbReference type="InterPro" id="IPR005130">
    <property type="entry name" value="Ser_deHydtase-like_asu"/>
</dbReference>
<dbReference type="InterPro" id="IPR051318">
    <property type="entry name" value="Fe-S_L-Ser"/>
</dbReference>
<dbReference type="InterPro" id="IPR029009">
    <property type="entry name" value="ASB_dom_sf"/>
</dbReference>
<protein>
    <recommendedName>
        <fullName evidence="8">Serine dehydratase-like alpha subunit domain-containing protein</fullName>
    </recommendedName>
</protein>
<keyword evidence="7" id="KW-0456">Lyase</keyword>
<evidence type="ECO:0000256" key="1">
    <source>
        <dbReference type="ARBA" id="ARBA00001966"/>
    </source>
</evidence>
<keyword evidence="4" id="KW-0479">Metal-binding</keyword>
<keyword evidence="3" id="KW-0004">4Fe-4S</keyword>
<evidence type="ECO:0000313" key="9">
    <source>
        <dbReference type="EMBL" id="MPM21018.1"/>
    </source>
</evidence>
<keyword evidence="6" id="KW-0411">Iron-sulfur</keyword>
<dbReference type="GO" id="GO:0051539">
    <property type="term" value="F:4 iron, 4 sulfur cluster binding"/>
    <property type="evidence" value="ECO:0007669"/>
    <property type="project" value="UniProtKB-KW"/>
</dbReference>
<dbReference type="PANTHER" id="PTHR30182:SF12">
    <property type="entry name" value="L-SERINE DEHYDRATASE, BETA CHAIN-RELATED"/>
    <property type="match status" value="1"/>
</dbReference>
<name>A0A644XZ23_9ZZZZ</name>
<comment type="cofactor">
    <cofactor evidence="1">
        <name>[4Fe-4S] cluster</name>
        <dbReference type="ChEBI" id="CHEBI:49883"/>
    </cofactor>
</comment>
<feature type="domain" description="Serine dehydratase-like alpha subunit" evidence="8">
    <location>
        <begin position="251"/>
        <end position="502"/>
    </location>
</feature>
<dbReference type="GO" id="GO:0006094">
    <property type="term" value="P:gluconeogenesis"/>
    <property type="evidence" value="ECO:0007669"/>
    <property type="project" value="UniProtKB-KW"/>
</dbReference>
<gene>
    <name evidence="9" type="ORF">SDC9_67457</name>
</gene>
<evidence type="ECO:0000256" key="4">
    <source>
        <dbReference type="ARBA" id="ARBA00022723"/>
    </source>
</evidence>
<evidence type="ECO:0000256" key="7">
    <source>
        <dbReference type="ARBA" id="ARBA00023239"/>
    </source>
</evidence>
<dbReference type="Pfam" id="PF03313">
    <property type="entry name" value="SDH_alpha"/>
    <property type="match status" value="1"/>
</dbReference>
<organism evidence="9">
    <name type="scientific">bioreactor metagenome</name>
    <dbReference type="NCBI Taxonomy" id="1076179"/>
    <lineage>
        <taxon>unclassified sequences</taxon>
        <taxon>metagenomes</taxon>
        <taxon>ecological metagenomes</taxon>
    </lineage>
</organism>
<dbReference type="AlphaFoldDB" id="A0A644XZ23"/>
<proteinExistence type="predicted"/>
<dbReference type="PANTHER" id="PTHR30182">
    <property type="entry name" value="L-SERINE DEHYDRATASE"/>
    <property type="match status" value="1"/>
</dbReference>
<dbReference type="GO" id="GO:0046872">
    <property type="term" value="F:metal ion binding"/>
    <property type="evidence" value="ECO:0007669"/>
    <property type="project" value="UniProtKB-KW"/>
</dbReference>
<evidence type="ECO:0000256" key="2">
    <source>
        <dbReference type="ARBA" id="ARBA00022432"/>
    </source>
</evidence>
<evidence type="ECO:0000259" key="8">
    <source>
        <dbReference type="Pfam" id="PF03313"/>
    </source>
</evidence>
<accession>A0A644XZ23</accession>
<evidence type="ECO:0000256" key="3">
    <source>
        <dbReference type="ARBA" id="ARBA00022485"/>
    </source>
</evidence>
<evidence type="ECO:0000256" key="5">
    <source>
        <dbReference type="ARBA" id="ARBA00023004"/>
    </source>
</evidence>
<reference evidence="9" key="1">
    <citation type="submission" date="2019-08" db="EMBL/GenBank/DDBJ databases">
        <authorList>
            <person name="Kucharzyk K."/>
            <person name="Murdoch R.W."/>
            <person name="Higgins S."/>
            <person name="Loffler F."/>
        </authorList>
    </citation>
    <scope>NUCLEOTIDE SEQUENCE</scope>
</reference>
<evidence type="ECO:0000256" key="6">
    <source>
        <dbReference type="ARBA" id="ARBA00023014"/>
    </source>
</evidence>
<sequence>MPKLFYPDFFNDVFGPIMQPGSSGSFAGTSRVGRIARYTLKSEPKRVRILFNPGDHHMKSLGNMMDDRGYLGGLQDFSTDDIRLFDAHELARQAGISYEFGECSSDNSWTGSTTFELTGAEGDTAVLTARSIGGGMVSTYTIHGFPIVWQADTFALLAWGGEHAFLHETEQRLRERLHDILGAAYYEDGQGRSALFVEFSSLPDENAFDEIFADRAEWRLLPALLPVVTTKNRKPQLFKNVQEWRQVSEEQGISFVQAAIEYEKGFSGWTDQKVWDYFEKINDILFNQIHSLETVGYDRAKDTPNLPIYGRAWNRYIQSGRVLEDPITRHIITHAMSTNAKLPGTKIVPGPMGTGGGYLYSAIDAVREAHGFSHEKVIEGLIVAAGLGAIAFTNAQASGNSGCVGESGICCAMGSGAIAWMAGGDGRQVENAASMALQASLGIPCDPIPGGKEFPCITRTIRAAVTAPLYADLALSGIDPLIPYHEVLFAIEENRKNSSESMLHCGINAAPCAKQCQACFQSEQMADKLKYEADASR</sequence>
<dbReference type="GO" id="GO:0003941">
    <property type="term" value="F:L-serine ammonia-lyase activity"/>
    <property type="evidence" value="ECO:0007669"/>
    <property type="project" value="TreeGrafter"/>
</dbReference>
<dbReference type="EMBL" id="VSSQ01003504">
    <property type="protein sequence ID" value="MPM21018.1"/>
    <property type="molecule type" value="Genomic_DNA"/>
</dbReference>
<keyword evidence="2" id="KW-0312">Gluconeogenesis</keyword>
<comment type="caution">
    <text evidence="9">The sequence shown here is derived from an EMBL/GenBank/DDBJ whole genome shotgun (WGS) entry which is preliminary data.</text>
</comment>